<dbReference type="Proteomes" id="UP000256269">
    <property type="component" value="Unassembled WGS sequence"/>
</dbReference>
<dbReference type="EMBL" id="QUNO01000022">
    <property type="protein sequence ID" value="REH31130.1"/>
    <property type="molecule type" value="Genomic_DNA"/>
</dbReference>
<dbReference type="GO" id="GO:0003676">
    <property type="term" value="F:nucleic acid binding"/>
    <property type="evidence" value="ECO:0007669"/>
    <property type="project" value="InterPro"/>
</dbReference>
<accession>A0A3E0GYD4</accession>
<evidence type="ECO:0000313" key="1">
    <source>
        <dbReference type="EMBL" id="REH31130.1"/>
    </source>
</evidence>
<proteinExistence type="predicted"/>
<evidence type="ECO:0000313" key="2">
    <source>
        <dbReference type="Proteomes" id="UP000256269"/>
    </source>
</evidence>
<evidence type="ECO:0008006" key="3">
    <source>
        <dbReference type="Google" id="ProtNLM"/>
    </source>
</evidence>
<name>A0A3E0GYD4_9PSEU</name>
<dbReference type="InterPro" id="IPR011856">
    <property type="entry name" value="tRNA_endonuc-like_dom_sf"/>
</dbReference>
<keyword evidence="2" id="KW-1185">Reference proteome</keyword>
<organism evidence="1 2">
    <name type="scientific">Kutzneria buriramensis</name>
    <dbReference type="NCBI Taxonomy" id="1045776"/>
    <lineage>
        <taxon>Bacteria</taxon>
        <taxon>Bacillati</taxon>
        <taxon>Actinomycetota</taxon>
        <taxon>Actinomycetes</taxon>
        <taxon>Pseudonocardiales</taxon>
        <taxon>Pseudonocardiaceae</taxon>
        <taxon>Kutzneria</taxon>
    </lineage>
</organism>
<dbReference type="RefSeq" id="WP_116180944.1">
    <property type="nucleotide sequence ID" value="NZ_CP144376.1"/>
</dbReference>
<dbReference type="AlphaFoldDB" id="A0A3E0GYD4"/>
<protein>
    <recommendedName>
        <fullName evidence="3">DUF91 domain-containing protein</fullName>
    </recommendedName>
</protein>
<gene>
    <name evidence="1" type="ORF">BCF44_122153</name>
</gene>
<dbReference type="Gene3D" id="3.40.1350.10">
    <property type="match status" value="1"/>
</dbReference>
<dbReference type="OrthoDB" id="570199at2"/>
<sequence length="212" mass="23065">MTEQPGEQRDGGWRPDPLAAPASNLRSWIVGDPRLRRPRESDVTRWLADHLDCLAPHLGVRHLEVIGREVVIGERWSTPGRYGIEQTVGGLRLDLAARDEHGRLVIVEVQFGPADHKHVGQLITYAVTADAALAVWVVADSDPVFCGDHLATLARLNTACTGRPEFRVVGLTLESHGTLVPGADVPWVPTLRGVDPGTQRYTDCSTAGPVLL</sequence>
<comment type="caution">
    <text evidence="1">The sequence shown here is derived from an EMBL/GenBank/DDBJ whole genome shotgun (WGS) entry which is preliminary data.</text>
</comment>
<reference evidence="1 2" key="1">
    <citation type="submission" date="2018-08" db="EMBL/GenBank/DDBJ databases">
        <title>Genomic Encyclopedia of Archaeal and Bacterial Type Strains, Phase II (KMG-II): from individual species to whole genera.</title>
        <authorList>
            <person name="Goeker M."/>
        </authorList>
    </citation>
    <scope>NUCLEOTIDE SEQUENCE [LARGE SCALE GENOMIC DNA]</scope>
    <source>
        <strain evidence="1 2">DSM 45791</strain>
    </source>
</reference>